<feature type="non-terminal residue" evidence="1">
    <location>
        <position position="215"/>
    </location>
</feature>
<dbReference type="EMBL" id="JASPKZ010005682">
    <property type="protein sequence ID" value="KAJ9588431.1"/>
    <property type="molecule type" value="Genomic_DNA"/>
</dbReference>
<comment type="caution">
    <text evidence="1">The sequence shown here is derived from an EMBL/GenBank/DDBJ whole genome shotgun (WGS) entry which is preliminary data.</text>
</comment>
<feature type="non-terminal residue" evidence="1">
    <location>
        <position position="1"/>
    </location>
</feature>
<dbReference type="InterPro" id="IPR033379">
    <property type="entry name" value="Acid_Pase_AS"/>
</dbReference>
<reference evidence="1" key="2">
    <citation type="submission" date="2023-05" db="EMBL/GenBank/DDBJ databases">
        <authorList>
            <person name="Fouks B."/>
        </authorList>
    </citation>
    <scope>NUCLEOTIDE SEQUENCE</scope>
    <source>
        <strain evidence="1">Stay&amp;Tobe</strain>
        <tissue evidence="1">Testes</tissue>
    </source>
</reference>
<gene>
    <name evidence="1" type="ORF">L9F63_018211</name>
</gene>
<proteinExistence type="predicted"/>
<organism evidence="1 2">
    <name type="scientific">Diploptera punctata</name>
    <name type="common">Pacific beetle cockroach</name>
    <dbReference type="NCBI Taxonomy" id="6984"/>
    <lineage>
        <taxon>Eukaryota</taxon>
        <taxon>Metazoa</taxon>
        <taxon>Ecdysozoa</taxon>
        <taxon>Arthropoda</taxon>
        <taxon>Hexapoda</taxon>
        <taxon>Insecta</taxon>
        <taxon>Pterygota</taxon>
        <taxon>Neoptera</taxon>
        <taxon>Polyneoptera</taxon>
        <taxon>Dictyoptera</taxon>
        <taxon>Blattodea</taxon>
        <taxon>Blaberoidea</taxon>
        <taxon>Blaberidae</taxon>
        <taxon>Diplopterinae</taxon>
        <taxon>Diploptera</taxon>
    </lineage>
</organism>
<dbReference type="AlphaFoldDB" id="A0AAD8EFR1"/>
<dbReference type="Proteomes" id="UP001233999">
    <property type="component" value="Unassembled WGS sequence"/>
</dbReference>
<evidence type="ECO:0000313" key="2">
    <source>
        <dbReference type="Proteomes" id="UP001233999"/>
    </source>
</evidence>
<accession>A0AAD8EFR1</accession>
<sequence length="215" mass="24676">ISPGTWIHLLEEASSVVRGVAVLHRHNTRDPRYLILSGIGLLRLYPPALGSINSTKRVEASRVVRGVAILPRHNTRGSRYLILSGFGFAGYTLRHLDPFPRRSESRGPRCCYYTPPQHILPPALRYLRPFTRRSESRDLRCCYFIPLQHLGIPIFMSPRESVSSVDHRVAILTRHKTRGSRYLIPRESASHKFRSLAILPRHNTRDPDIYSPREL</sequence>
<name>A0AAD8EFR1_DIPPU</name>
<evidence type="ECO:0000313" key="1">
    <source>
        <dbReference type="EMBL" id="KAJ9588431.1"/>
    </source>
</evidence>
<reference evidence="1" key="1">
    <citation type="journal article" date="2023" name="IScience">
        <title>Live-bearing cockroach genome reveals convergent evolutionary mechanisms linked to viviparity in insects and beyond.</title>
        <authorList>
            <person name="Fouks B."/>
            <person name="Harrison M.C."/>
            <person name="Mikhailova A.A."/>
            <person name="Marchal E."/>
            <person name="English S."/>
            <person name="Carruthers M."/>
            <person name="Jennings E.C."/>
            <person name="Chiamaka E.L."/>
            <person name="Frigard R.A."/>
            <person name="Pippel M."/>
            <person name="Attardo G.M."/>
            <person name="Benoit J.B."/>
            <person name="Bornberg-Bauer E."/>
            <person name="Tobe S.S."/>
        </authorList>
    </citation>
    <scope>NUCLEOTIDE SEQUENCE</scope>
    <source>
        <strain evidence="1">Stay&amp;Tobe</strain>
    </source>
</reference>
<dbReference type="PROSITE" id="PS00616">
    <property type="entry name" value="HIS_ACID_PHOSPHAT_1"/>
    <property type="match status" value="1"/>
</dbReference>
<keyword evidence="2" id="KW-1185">Reference proteome</keyword>
<protein>
    <submittedName>
        <fullName evidence="1">Uncharacterized protein</fullName>
    </submittedName>
</protein>